<feature type="transmembrane region" description="Helical" evidence="1">
    <location>
        <begin position="63"/>
        <end position="83"/>
    </location>
</feature>
<keyword evidence="1" id="KW-0472">Membrane</keyword>
<feature type="transmembrane region" description="Helical" evidence="1">
    <location>
        <begin position="36"/>
        <end position="56"/>
    </location>
</feature>
<name>A0ABU9NAT7_9FLAO</name>
<dbReference type="EMBL" id="JBCGDO010000014">
    <property type="protein sequence ID" value="MEM0543078.1"/>
    <property type="molecule type" value="Genomic_DNA"/>
</dbReference>
<proteinExistence type="predicted"/>
<feature type="transmembrane region" description="Helical" evidence="1">
    <location>
        <begin position="5"/>
        <end position="24"/>
    </location>
</feature>
<comment type="caution">
    <text evidence="2">The sequence shown here is derived from an EMBL/GenBank/DDBJ whole genome shotgun (WGS) entry which is preliminary data.</text>
</comment>
<organism evidence="2 3">
    <name type="scientific">Flavobacterium aureirubrum</name>
    <dbReference type="NCBI Taxonomy" id="3133147"/>
    <lineage>
        <taxon>Bacteria</taxon>
        <taxon>Pseudomonadati</taxon>
        <taxon>Bacteroidota</taxon>
        <taxon>Flavobacteriia</taxon>
        <taxon>Flavobacteriales</taxon>
        <taxon>Flavobacteriaceae</taxon>
        <taxon>Flavobacterium</taxon>
    </lineage>
</organism>
<keyword evidence="1" id="KW-0812">Transmembrane</keyword>
<keyword evidence="3" id="KW-1185">Reference proteome</keyword>
<evidence type="ECO:0000313" key="2">
    <source>
        <dbReference type="EMBL" id="MEM0543078.1"/>
    </source>
</evidence>
<dbReference type="RefSeq" id="WP_342696280.1">
    <property type="nucleotide sequence ID" value="NZ_JBCGDO010000014.1"/>
</dbReference>
<reference evidence="2 3" key="1">
    <citation type="submission" date="2024-03" db="EMBL/GenBank/DDBJ databases">
        <title>Two novel species of the genus Flavobacterium exhibiting potentially degradation of complex polysaccharides.</title>
        <authorList>
            <person name="Lian X."/>
        </authorList>
    </citation>
    <scope>NUCLEOTIDE SEQUENCE [LARGE SCALE GENOMIC DNA]</scope>
    <source>
        <strain evidence="3">j3</strain>
    </source>
</reference>
<dbReference type="Proteomes" id="UP001460072">
    <property type="component" value="Unassembled WGS sequence"/>
</dbReference>
<keyword evidence="1" id="KW-1133">Transmembrane helix</keyword>
<evidence type="ECO:0000256" key="1">
    <source>
        <dbReference type="SAM" id="Phobius"/>
    </source>
</evidence>
<gene>
    <name evidence="2" type="ORF">WFZ85_10645</name>
</gene>
<protein>
    <submittedName>
        <fullName evidence="2">Uncharacterized protein</fullName>
    </submittedName>
</protein>
<accession>A0ABU9NAT7</accession>
<sequence length="90" mass="10029">MNYKIVTILLTILLIGLVITTAILDQHKSNWVCGPVLILLGLVLGIVQLILARITITTTRQKLKITLLIFSGAILLFYSWGFINFLTKCS</sequence>
<evidence type="ECO:0000313" key="3">
    <source>
        <dbReference type="Proteomes" id="UP001460072"/>
    </source>
</evidence>